<dbReference type="CDD" id="cd12118">
    <property type="entry name" value="ttLC_FACS_AEE21_like"/>
    <property type="match status" value="1"/>
</dbReference>
<reference evidence="7 8" key="1">
    <citation type="submission" date="2018-04" db="EMBL/GenBank/DDBJ databases">
        <authorList>
            <person name="Vogel A."/>
        </authorList>
    </citation>
    <scope>NUCLEOTIDE SEQUENCE [LARGE SCALE GENOMIC DNA]</scope>
</reference>
<dbReference type="FunFam" id="3.30.300.30:FF:000008">
    <property type="entry name" value="2,3-dihydroxybenzoate-AMP ligase"/>
    <property type="match status" value="1"/>
</dbReference>
<evidence type="ECO:0000256" key="4">
    <source>
        <dbReference type="ARBA" id="ARBA00023051"/>
    </source>
</evidence>
<evidence type="ECO:0000313" key="8">
    <source>
        <dbReference type="Proteomes" id="UP000595140"/>
    </source>
</evidence>
<dbReference type="Pfam" id="PF00501">
    <property type="entry name" value="AMP-binding"/>
    <property type="match status" value="1"/>
</dbReference>
<evidence type="ECO:0000256" key="1">
    <source>
        <dbReference type="ARBA" id="ARBA00004930"/>
    </source>
</evidence>
<dbReference type="PROSITE" id="PS00455">
    <property type="entry name" value="AMP_BINDING"/>
    <property type="match status" value="1"/>
</dbReference>
<dbReference type="UniPathway" id="UPA00372">
    <property type="reaction ID" value="UER00547"/>
</dbReference>
<dbReference type="Pfam" id="PF13193">
    <property type="entry name" value="AMP-binding_C"/>
    <property type="match status" value="1"/>
</dbReference>
<evidence type="ECO:0000259" key="5">
    <source>
        <dbReference type="Pfam" id="PF00501"/>
    </source>
</evidence>
<organism evidence="7 8">
    <name type="scientific">Cuscuta campestris</name>
    <dbReference type="NCBI Taxonomy" id="132261"/>
    <lineage>
        <taxon>Eukaryota</taxon>
        <taxon>Viridiplantae</taxon>
        <taxon>Streptophyta</taxon>
        <taxon>Embryophyta</taxon>
        <taxon>Tracheophyta</taxon>
        <taxon>Spermatophyta</taxon>
        <taxon>Magnoliopsida</taxon>
        <taxon>eudicotyledons</taxon>
        <taxon>Gunneridae</taxon>
        <taxon>Pentapetalae</taxon>
        <taxon>asterids</taxon>
        <taxon>lamiids</taxon>
        <taxon>Solanales</taxon>
        <taxon>Convolvulaceae</taxon>
        <taxon>Cuscuteae</taxon>
        <taxon>Cuscuta</taxon>
        <taxon>Cuscuta subgen. Grammica</taxon>
        <taxon>Cuscuta sect. Cleistogrammica</taxon>
    </lineage>
</organism>
<feature type="domain" description="AMP-dependent synthetase/ligase" evidence="5">
    <location>
        <begin position="20"/>
        <end position="400"/>
    </location>
</feature>
<evidence type="ECO:0000256" key="3">
    <source>
        <dbReference type="ARBA" id="ARBA00022598"/>
    </source>
</evidence>
<dbReference type="PANTHER" id="PTHR43859:SF26">
    <property type="entry name" value="AMP-DEPENDENT SYNTHETASE_LIGASE, AMP-BINDING ENZYME DOMAIN-CONTAINING PROTEIN"/>
    <property type="match status" value="1"/>
</dbReference>
<dbReference type="GO" id="GO:0016874">
    <property type="term" value="F:ligase activity"/>
    <property type="evidence" value="ECO:0007669"/>
    <property type="project" value="UniProtKB-KW"/>
</dbReference>
<dbReference type="Proteomes" id="UP000595140">
    <property type="component" value="Unassembled WGS sequence"/>
</dbReference>
<dbReference type="Gene3D" id="3.40.50.12780">
    <property type="entry name" value="N-terminal domain of ligase-like"/>
    <property type="match status" value="1"/>
</dbReference>
<feature type="domain" description="AMP-binding enzyme C-terminal" evidence="6">
    <location>
        <begin position="450"/>
        <end position="527"/>
    </location>
</feature>
<dbReference type="EMBL" id="OOIL02006673">
    <property type="protein sequence ID" value="VFQ99757.1"/>
    <property type="molecule type" value="Genomic_DNA"/>
</dbReference>
<dbReference type="InterPro" id="IPR020845">
    <property type="entry name" value="AMP-binding_CS"/>
</dbReference>
<dbReference type="InterPro" id="IPR045851">
    <property type="entry name" value="AMP-bd_C_sf"/>
</dbReference>
<evidence type="ECO:0000256" key="2">
    <source>
        <dbReference type="ARBA" id="ARBA00006432"/>
    </source>
</evidence>
<dbReference type="Gene3D" id="3.30.300.30">
    <property type="match status" value="1"/>
</dbReference>
<dbReference type="GO" id="GO:0009698">
    <property type="term" value="P:phenylpropanoid metabolic process"/>
    <property type="evidence" value="ECO:0007669"/>
    <property type="project" value="UniProtKB-KW"/>
</dbReference>
<sequence length="545" mass="59623">MDQVKPSPANSIPLTPLSFLERAATVYGDGASLVYKSTTFTWSETHLRCLRLASSIASLGIQRGHIVSVLAPNIPAMYELHFSAPMVGAVLNAINVRLDSRTVSVLLAHSESKLMFVDSQFKALVADALSRFPPGLPRPILVLIADDEYPAEIGGEFAGTYEGLVENGNPNYDWVRPETEYDPIVLNYTSGTTSAPKGAVHSHRGIFITTMDSLVEWSVPKKAVYLWTLPMFHSNGWCFPWGTAAVGATNICLRKVDAAAIYSAIHQHNVTHMCAAPVVLNMLSHHDVGKPLARPVHIMTGGAPPPAAVLLRMESLGFVVTHVYGLTETAGVFVSCSWKEKWDELSAMERARLKARQGVKTLGMVDVDVVCSETGAPVKRDGETLGEIVLRGCSIFLGYFKDPKGTAKSLRNGWFYTGDVGVIHPDGYLEIKDRSKDVIISGGVNICSVEVESVLYAHPAVNEAAVVARPDEFWGETPCAFVTMNLHVKEKVKEGEITEHCRANLPRYMIPKTVVFMEELPKTSTGKIRKFVLRNMAKTMGRSNL</sequence>
<comment type="similarity">
    <text evidence="2">Belongs to the ATP-dependent AMP-binding enzyme family.</text>
</comment>
<dbReference type="PANTHER" id="PTHR43859">
    <property type="entry name" value="ACYL-ACTIVATING ENZYME"/>
    <property type="match status" value="1"/>
</dbReference>
<name>A0A484NGZ6_9ASTE</name>
<dbReference type="AlphaFoldDB" id="A0A484NGZ6"/>
<dbReference type="NCBIfam" id="NF006020">
    <property type="entry name" value="PRK08162.1"/>
    <property type="match status" value="1"/>
</dbReference>
<dbReference type="InterPro" id="IPR025110">
    <property type="entry name" value="AMP-bd_C"/>
</dbReference>
<keyword evidence="3" id="KW-0436">Ligase</keyword>
<dbReference type="SUPFAM" id="SSF56801">
    <property type="entry name" value="Acetyl-CoA synthetase-like"/>
    <property type="match status" value="1"/>
</dbReference>
<comment type="pathway">
    <text evidence="1">Phytoalexin biosynthesis; 3,4',5-trihydroxystilbene biosynthesis; 3,4',5-trihydroxystilbene from trans-4-coumarate: step 1/2.</text>
</comment>
<dbReference type="InterPro" id="IPR042099">
    <property type="entry name" value="ANL_N_sf"/>
</dbReference>
<evidence type="ECO:0000313" key="7">
    <source>
        <dbReference type="EMBL" id="VFQ99757.1"/>
    </source>
</evidence>
<evidence type="ECO:0000259" key="6">
    <source>
        <dbReference type="Pfam" id="PF13193"/>
    </source>
</evidence>
<dbReference type="OrthoDB" id="10253115at2759"/>
<keyword evidence="8" id="KW-1185">Reference proteome</keyword>
<protein>
    <submittedName>
        <fullName evidence="7">Uncharacterized protein</fullName>
    </submittedName>
</protein>
<dbReference type="InterPro" id="IPR000873">
    <property type="entry name" value="AMP-dep_synth/lig_dom"/>
</dbReference>
<accession>A0A484NGZ6</accession>
<proteinExistence type="inferred from homology"/>
<keyword evidence="4" id="KW-0587">Phenylpropanoid metabolism</keyword>
<gene>
    <name evidence="7" type="ORF">CCAM_LOCUS41533</name>
</gene>